<dbReference type="PANTHER" id="PTHR19229:SF36">
    <property type="entry name" value="ATP-BINDING CASSETTE SUB-FAMILY A MEMBER 2"/>
    <property type="match status" value="1"/>
</dbReference>
<organism evidence="4 5">
    <name type="scientific">Euroglyphus maynei</name>
    <name type="common">Mayne's house dust mite</name>
    <dbReference type="NCBI Taxonomy" id="6958"/>
    <lineage>
        <taxon>Eukaryota</taxon>
        <taxon>Metazoa</taxon>
        <taxon>Ecdysozoa</taxon>
        <taxon>Arthropoda</taxon>
        <taxon>Chelicerata</taxon>
        <taxon>Arachnida</taxon>
        <taxon>Acari</taxon>
        <taxon>Acariformes</taxon>
        <taxon>Sarcoptiformes</taxon>
        <taxon>Astigmata</taxon>
        <taxon>Psoroptidia</taxon>
        <taxon>Analgoidea</taxon>
        <taxon>Pyroglyphidae</taxon>
        <taxon>Pyroglyphinae</taxon>
        <taxon>Euroglyphus</taxon>
    </lineage>
</organism>
<dbReference type="InterPro" id="IPR026082">
    <property type="entry name" value="ABCA"/>
</dbReference>
<accession>A0A1Y3BNL6</accession>
<keyword evidence="1" id="KW-0813">Transport</keyword>
<comment type="caution">
    <text evidence="4">The sequence shown here is derived from an EMBL/GenBank/DDBJ whole genome shotgun (WGS) entry which is preliminary data.</text>
</comment>
<dbReference type="Gene3D" id="3.40.50.300">
    <property type="entry name" value="P-loop containing nucleotide triphosphate hydrolases"/>
    <property type="match status" value="1"/>
</dbReference>
<proteinExistence type="predicted"/>
<dbReference type="OrthoDB" id="6513039at2759"/>
<gene>
    <name evidence="4" type="ORF">BLA29_012713</name>
</gene>
<reference evidence="4 5" key="1">
    <citation type="submission" date="2017-03" db="EMBL/GenBank/DDBJ databases">
        <title>Genome Survey of Euroglyphus maynei.</title>
        <authorList>
            <person name="Arlian L.G."/>
            <person name="Morgan M.S."/>
            <person name="Rider S.D."/>
        </authorList>
    </citation>
    <scope>NUCLEOTIDE SEQUENCE [LARGE SCALE GENOMIC DNA]</scope>
    <source>
        <strain evidence="4">Arlian Lab</strain>
        <tissue evidence="4">Whole body</tissue>
    </source>
</reference>
<name>A0A1Y3BNL6_EURMA</name>
<dbReference type="Proteomes" id="UP000194236">
    <property type="component" value="Unassembled WGS sequence"/>
</dbReference>
<dbReference type="InterPro" id="IPR003439">
    <property type="entry name" value="ABC_transporter-like_ATP-bd"/>
</dbReference>
<evidence type="ECO:0000256" key="1">
    <source>
        <dbReference type="ARBA" id="ARBA00022448"/>
    </source>
</evidence>
<dbReference type="GO" id="GO:0016020">
    <property type="term" value="C:membrane"/>
    <property type="evidence" value="ECO:0007669"/>
    <property type="project" value="InterPro"/>
</dbReference>
<dbReference type="InterPro" id="IPR027417">
    <property type="entry name" value="P-loop_NTPase"/>
</dbReference>
<dbReference type="Pfam" id="PF00005">
    <property type="entry name" value="ABC_tran"/>
    <property type="match status" value="1"/>
</dbReference>
<keyword evidence="5" id="KW-1185">Reference proteome</keyword>
<dbReference type="AlphaFoldDB" id="A0A1Y3BNL6"/>
<dbReference type="GO" id="GO:0005319">
    <property type="term" value="F:lipid transporter activity"/>
    <property type="evidence" value="ECO:0007669"/>
    <property type="project" value="TreeGrafter"/>
</dbReference>
<dbReference type="PANTHER" id="PTHR19229">
    <property type="entry name" value="ATP-BINDING CASSETTE TRANSPORTER SUBFAMILY A ABCA"/>
    <property type="match status" value="1"/>
</dbReference>
<evidence type="ECO:0000313" key="4">
    <source>
        <dbReference type="EMBL" id="OTF81604.1"/>
    </source>
</evidence>
<keyword evidence="2" id="KW-0677">Repeat</keyword>
<feature type="domain" description="ABC transporter" evidence="3">
    <location>
        <begin position="2"/>
        <end position="46"/>
    </location>
</feature>
<evidence type="ECO:0000313" key="5">
    <source>
        <dbReference type="Proteomes" id="UP000194236"/>
    </source>
</evidence>
<feature type="non-terminal residue" evidence="4">
    <location>
        <position position="140"/>
    </location>
</feature>
<evidence type="ECO:0000256" key="2">
    <source>
        <dbReference type="ARBA" id="ARBA00022737"/>
    </source>
</evidence>
<dbReference type="GO" id="GO:0005524">
    <property type="term" value="F:ATP binding"/>
    <property type="evidence" value="ECO:0007669"/>
    <property type="project" value="InterPro"/>
</dbReference>
<dbReference type="SUPFAM" id="SSF52540">
    <property type="entry name" value="P-loop containing nucleoside triphosphate hydrolases"/>
    <property type="match status" value="1"/>
</dbReference>
<dbReference type="GO" id="GO:0016887">
    <property type="term" value="F:ATP hydrolysis activity"/>
    <property type="evidence" value="ECO:0007669"/>
    <property type="project" value="InterPro"/>
</dbReference>
<protein>
    <recommendedName>
        <fullName evidence="3">ABC transporter domain-containing protein</fullName>
    </recommendedName>
</protein>
<dbReference type="EMBL" id="MUJZ01012708">
    <property type="protein sequence ID" value="OTF81604.1"/>
    <property type="molecule type" value="Genomic_DNA"/>
</dbReference>
<dbReference type="GO" id="GO:0140359">
    <property type="term" value="F:ABC-type transporter activity"/>
    <property type="evidence" value="ECO:0007669"/>
    <property type="project" value="InterPro"/>
</dbReference>
<sequence length="140" mass="15778">MINKLDLNAKRRHRASTLSGGMKRKLSVGIALVGGSKFVLLDEATSGMDVSARRFIWDLLIKEKTNRTILFSTHFMEEADVLGDKIAIMQQGQLKCFGSPYQLRKDFKLGHLLKIAITRQANKQKITDLINLHINDANLL</sequence>
<evidence type="ECO:0000259" key="3">
    <source>
        <dbReference type="Pfam" id="PF00005"/>
    </source>
</evidence>